<comment type="caution">
    <text evidence="1">The sequence shown here is derived from an EMBL/GenBank/DDBJ whole genome shotgun (WGS) entry which is preliminary data.</text>
</comment>
<name>A0ACA9ASP2_9CAUD</name>
<evidence type="ECO:0000313" key="1">
    <source>
        <dbReference type="EMBL" id="CAD0299754.1"/>
    </source>
</evidence>
<reference evidence="1" key="1">
    <citation type="submission" date="2020-07" db="EMBL/GenBank/DDBJ databases">
        <authorList>
            <person name="Ladero V."/>
        </authorList>
    </citation>
    <scope>NUCLEOTIDE SEQUENCE</scope>
</reference>
<protein>
    <submittedName>
        <fullName evidence="1">Phage tail length tape-measure protein</fullName>
    </submittedName>
</protein>
<accession>A0ACA9ASP2</accession>
<dbReference type="Proteomes" id="UP000545774">
    <property type="component" value="Unassembled WGS sequence"/>
</dbReference>
<sequence>MADKPVGNMKFGIGFDGLDESLNTLDKLNRAIRQTESAMKTNISTMDKANKTAADYAQQEEDLAKAFELQAKKIQLLEKRKAAQIEQYGKESAAVAKTNNEINKASSVYNKYSRDLEKASQGYIIASSGVDKYNKALSENEKQMKQEVSALKSAGDKTGAYAAQKKGLEKQASLTTKAIAAQENVVKVLTKEYGANSKQVQDAQAKLDSYRRQQTITSKQIEGTNKSLREGANSFKGLNDEMGKSTTSGEKAVKSLGKVTSGLGSMVTGIGKVVGKVGLGALLTIGNKAIGAVSNNLDGAIKRIDTLANSTRAFENMGFSADHTAKAMKNISKAIDGLPTALNDSVSNVQLLAASTGDLDLSVDVYKALNDAILGFGGDANMANNAIVQLSQSFSNGKIDAQTWNSMINSGLGPTLNALAKTMGKTTGELKEGLSEGKISVKEFQEGLIKLDKEGGGGLKSLEQIVKDSTKGIGTSLANAKTAMVRGTAELIKSADQVLANMNLPTIAELISNSGKKVENVMKAVAAGLPELAKNFSWVGGVFSTIGDLSGKALVKVGEFVTNFKNSLGGLIDYIGKVWSGKATNGDQYILAQLGFDYETIWKLEDFTKQFKEKADLFGGYIQGFWKLFSSDEATSLDGYSILRQLGMSPEAITTLETNVETVKTTIDTFGDVLKKVAEFGLHAFYTEIEQLYNFFIEKIAPEIMPMLDSMTGSFDRLGKMFESTSGKVNGMKVAFDIAFSFIIGRLQGLWTIAKGVFIALQIALEVFAAVFVGIWQTLMYTLTGNWSKAWDSIKLMVKRVGEAIWLNIKDTFLGKIVTTLWDFFTENEKVFTGVWDTITGILFAVPNFVFGIFEEVPKKIVEAINNGKSIVVEAFKGVFNAALKAIGKPVNGIIKGASWVLEKLGGEPLKEWEVPEYANGTPEGGHPINGPMMVNDGRGAETVITPDGRAFIPKGRNVVLNAPKGTHVLTAEETAQLQGAKAPKYRYKKGTNFFGNLWSNVKGFAGNVGSKLKNVVGDVWDFVSNPEKLAKKVLGGLDVLGGLTKYPLDVGKGILSKATSALTSKITEMFSASSGNLDLGTGTAGVYKYLADVAKSVLSKYPGFQITSGYRPGDPHSHGKRNAIDIALPGVTGGSPRYAEAANYAFEKFAGKVGYVITNGKVRDRSGQSGTGIHNDWRPWPDGDHYDHVHINGIKDPQNTQISGENIGGSGVDRWRGVATQALKMTGQYSASNLAALLNQMRTESNGNPNAINNWDINALNGTPSKGLLQVIDPTFRQYAMPGYNSNIFDPLSNILASIRYALSRYGSLTNAYRGVGYENGGIITKQHMAMVGEGNKEEVVIPLTGSGLKRSRAMQLLAYASEKLGASTASISSTTGNTSNVSDMAQMLALMQEQNQLLMAILAKDTNVVLDGTKLNNKLESIRNTQQINNNRNMGLI</sequence>
<evidence type="ECO:0000313" key="2">
    <source>
        <dbReference type="Proteomes" id="UP000545774"/>
    </source>
</evidence>
<organism evidence="1 2">
    <name type="scientific">Enterococcus phage vB_EhiS_268</name>
    <dbReference type="NCBI Taxonomy" id="2736817"/>
    <lineage>
        <taxon>Viruses</taxon>
        <taxon>Duplodnaviria</taxon>
        <taxon>Heunggongvirae</taxon>
        <taxon>Uroviricota</taxon>
        <taxon>Caudoviricetes</taxon>
        <taxon>Delfunavirus</taxon>
        <taxon>Delfunavirus v268</taxon>
    </lineage>
</organism>
<dbReference type="EMBL" id="CAJDKB010000002">
    <property type="protein sequence ID" value="CAD0299754.1"/>
    <property type="molecule type" value="Genomic_DNA"/>
</dbReference>
<keyword evidence="2" id="KW-1185">Reference proteome</keyword>
<proteinExistence type="predicted"/>